<name>A0A378YVC8_9BURK</name>
<sequence>MSHKPLTKKQLEDAKRMYTMAGGTYGAAERVIEHVAAIAFENGLAFSAGHRSFHDWAESEGLDMSVDWKGDLTSPVSAAALRGWEAARSAASQAKDERK</sequence>
<proteinExistence type="predicted"/>
<evidence type="ECO:0000313" key="1">
    <source>
        <dbReference type="EMBL" id="SUA80411.1"/>
    </source>
</evidence>
<protein>
    <submittedName>
        <fullName evidence="1">Uncharacterized protein</fullName>
    </submittedName>
</protein>
<dbReference type="Proteomes" id="UP000254573">
    <property type="component" value="Unassembled WGS sequence"/>
</dbReference>
<dbReference type="KEGG" id="ppnm:LV28_18890"/>
<dbReference type="EMBL" id="UGSG01000001">
    <property type="protein sequence ID" value="SUA80411.1"/>
    <property type="molecule type" value="Genomic_DNA"/>
</dbReference>
<accession>A0A378YVC8</accession>
<reference evidence="1 2" key="1">
    <citation type="submission" date="2018-06" db="EMBL/GenBank/DDBJ databases">
        <authorList>
            <consortium name="Pathogen Informatics"/>
            <person name="Doyle S."/>
        </authorList>
    </citation>
    <scope>NUCLEOTIDE SEQUENCE [LARGE SCALE GENOMIC DNA]</scope>
    <source>
        <strain evidence="1 2">NCTC13160</strain>
    </source>
</reference>
<gene>
    <name evidence="1" type="ORF">NCTC13160_03729</name>
</gene>
<organism evidence="1 2">
    <name type="scientific">Pandoraea pnomenusa</name>
    <dbReference type="NCBI Taxonomy" id="93220"/>
    <lineage>
        <taxon>Bacteria</taxon>
        <taxon>Pseudomonadati</taxon>
        <taxon>Pseudomonadota</taxon>
        <taxon>Betaproteobacteria</taxon>
        <taxon>Burkholderiales</taxon>
        <taxon>Burkholderiaceae</taxon>
        <taxon>Pandoraea</taxon>
    </lineage>
</organism>
<dbReference type="AlphaFoldDB" id="A0A378YVC8"/>
<dbReference type="RefSeq" id="WP_038619907.1">
    <property type="nucleotide sequence ID" value="NZ_CP009553.3"/>
</dbReference>
<evidence type="ECO:0000313" key="2">
    <source>
        <dbReference type="Proteomes" id="UP000254573"/>
    </source>
</evidence>